<dbReference type="AlphaFoldDB" id="A0A8J5VZP9"/>
<protein>
    <submittedName>
        <fullName evidence="2">Uncharacterized protein</fullName>
    </submittedName>
</protein>
<dbReference type="Proteomes" id="UP000729402">
    <property type="component" value="Unassembled WGS sequence"/>
</dbReference>
<comment type="caution">
    <text evidence="2">The sequence shown here is derived from an EMBL/GenBank/DDBJ whole genome shotgun (WGS) entry which is preliminary data.</text>
</comment>
<organism evidence="2 3">
    <name type="scientific">Zizania palustris</name>
    <name type="common">Northern wild rice</name>
    <dbReference type="NCBI Taxonomy" id="103762"/>
    <lineage>
        <taxon>Eukaryota</taxon>
        <taxon>Viridiplantae</taxon>
        <taxon>Streptophyta</taxon>
        <taxon>Embryophyta</taxon>
        <taxon>Tracheophyta</taxon>
        <taxon>Spermatophyta</taxon>
        <taxon>Magnoliopsida</taxon>
        <taxon>Liliopsida</taxon>
        <taxon>Poales</taxon>
        <taxon>Poaceae</taxon>
        <taxon>BOP clade</taxon>
        <taxon>Oryzoideae</taxon>
        <taxon>Oryzeae</taxon>
        <taxon>Zizaniinae</taxon>
        <taxon>Zizania</taxon>
    </lineage>
</organism>
<dbReference type="EMBL" id="JAAALK010000285">
    <property type="protein sequence ID" value="KAG8066619.1"/>
    <property type="molecule type" value="Genomic_DNA"/>
</dbReference>
<gene>
    <name evidence="2" type="ORF">GUJ93_ZPchr0004g39641</name>
</gene>
<accession>A0A8J5VZP9</accession>
<name>A0A8J5VZP9_ZIZPA</name>
<feature type="region of interest" description="Disordered" evidence="1">
    <location>
        <begin position="1"/>
        <end position="127"/>
    </location>
</feature>
<feature type="compositionally biased region" description="Pro residues" evidence="1">
    <location>
        <begin position="37"/>
        <end position="63"/>
    </location>
</feature>
<reference evidence="2" key="1">
    <citation type="journal article" date="2021" name="bioRxiv">
        <title>Whole Genome Assembly and Annotation of Northern Wild Rice, Zizania palustris L., Supports a Whole Genome Duplication in the Zizania Genus.</title>
        <authorList>
            <person name="Haas M."/>
            <person name="Kono T."/>
            <person name="Macchietto M."/>
            <person name="Millas R."/>
            <person name="McGilp L."/>
            <person name="Shao M."/>
            <person name="Duquette J."/>
            <person name="Hirsch C.N."/>
            <person name="Kimball J."/>
        </authorList>
    </citation>
    <scope>NUCLEOTIDE SEQUENCE</scope>
    <source>
        <tissue evidence="2">Fresh leaf tissue</tissue>
    </source>
</reference>
<proteinExistence type="predicted"/>
<feature type="compositionally biased region" description="Basic residues" evidence="1">
    <location>
        <begin position="8"/>
        <end position="19"/>
    </location>
</feature>
<sequence>MNLPPTRVQRKHHASRRRAWIPDRTAHVAPSPYKSGPIPPPKSPDSSQLPPPLVVRGRAPPPPPRRRSRAPPGREPGLRPSLPLTARPNPECPRRRSGLIDGVQEDPEGVEGPAEGPSHLLQRRSCG</sequence>
<keyword evidence="3" id="KW-1185">Reference proteome</keyword>
<evidence type="ECO:0000313" key="3">
    <source>
        <dbReference type="Proteomes" id="UP000729402"/>
    </source>
</evidence>
<evidence type="ECO:0000256" key="1">
    <source>
        <dbReference type="SAM" id="MobiDB-lite"/>
    </source>
</evidence>
<evidence type="ECO:0000313" key="2">
    <source>
        <dbReference type="EMBL" id="KAG8066619.1"/>
    </source>
</evidence>
<reference evidence="2" key="2">
    <citation type="submission" date="2021-02" db="EMBL/GenBank/DDBJ databases">
        <authorList>
            <person name="Kimball J.A."/>
            <person name="Haas M.W."/>
            <person name="Macchietto M."/>
            <person name="Kono T."/>
            <person name="Duquette J."/>
            <person name="Shao M."/>
        </authorList>
    </citation>
    <scope>NUCLEOTIDE SEQUENCE</scope>
    <source>
        <tissue evidence="2">Fresh leaf tissue</tissue>
    </source>
</reference>